<keyword evidence="2" id="KW-1133">Transmembrane helix</keyword>
<feature type="non-terminal residue" evidence="3">
    <location>
        <position position="656"/>
    </location>
</feature>
<keyword evidence="4" id="KW-1185">Reference proteome</keyword>
<keyword evidence="2" id="KW-0812">Transmembrane</keyword>
<proteinExistence type="predicted"/>
<protein>
    <submittedName>
        <fullName evidence="3">1895_t:CDS:1</fullName>
    </submittedName>
</protein>
<evidence type="ECO:0000256" key="2">
    <source>
        <dbReference type="SAM" id="Phobius"/>
    </source>
</evidence>
<evidence type="ECO:0000256" key="1">
    <source>
        <dbReference type="SAM" id="MobiDB-lite"/>
    </source>
</evidence>
<keyword evidence="2" id="KW-0472">Membrane</keyword>
<feature type="compositionally biased region" description="Low complexity" evidence="1">
    <location>
        <begin position="206"/>
        <end position="223"/>
    </location>
</feature>
<sequence length="656" mass="70311">NGVLSTVDGILPTLTSLVDGVLPTLTSPVNDVLPTVLSTVNGILPTLTSLVDGILPTLTSPVNDVLPTLTSLVDGVLSTLTSPVNNVLSTVNGVLSTVDGILPTLTSPVDDVLSTVNDVLPTLTSLVDGVLPTLTSPVNDVLSTVNGVLSTVDGILPTLTSLVDSVLPTLTSPVNDGFSTVNGVPPTLTSLVDGVLPLHSHKIRPTSSKHSTSSVSTSATTDTSSLKLSTTLETFPTLTSDSSTSSLVETETLNNVLSIPTLTTLPPLTNKILPILSGDDTEISTSTLATHSPSTPLDDSKNDVLSTSMQDATTFSTLALDTSTSLKKIIPTLIPSSTKIITKPLLNHNKYKKRDSSQLKIIVFSSGNNGIPGLNEPYRGKRTIINRSSVRLALLSYDDVLNIQNISSRIRNANITADPGPWIELTMSSPFIIWSGVITVSNSKVSRVMMTLKVGYGMESVALTFIGIVFITFGILIINALRKKVIFRKFQLRRRKTAWKMFVIVISCLIAITSFILAGFVLFLDTTIKNFWTQQTLQSVSTILNCTTIIFILQDETIGTRISSSWSSRSIPSSKQTNNDPELLDEEQPTTSINRPTRTLSRPNISNIEIDDEFMSRQVTTSSNYRRGSLSVRSSNSTLLTIRSNNAILGNTGFGK</sequence>
<comment type="caution">
    <text evidence="3">The sequence shown here is derived from an EMBL/GenBank/DDBJ whole genome shotgun (WGS) entry which is preliminary data.</text>
</comment>
<dbReference type="AlphaFoldDB" id="A0A9N9BSF4"/>
<evidence type="ECO:0000313" key="3">
    <source>
        <dbReference type="EMBL" id="CAG8578105.1"/>
    </source>
</evidence>
<dbReference type="OrthoDB" id="2449596at2759"/>
<accession>A0A9N9BSF4</accession>
<feature type="region of interest" description="Disordered" evidence="1">
    <location>
        <begin position="202"/>
        <end position="223"/>
    </location>
</feature>
<feature type="transmembrane region" description="Helical" evidence="2">
    <location>
        <begin position="461"/>
        <end position="481"/>
    </location>
</feature>
<name>A0A9N9BSF4_9GLOM</name>
<feature type="compositionally biased region" description="Low complexity" evidence="1">
    <location>
        <begin position="565"/>
        <end position="574"/>
    </location>
</feature>
<organism evidence="3 4">
    <name type="scientific">Diversispora eburnea</name>
    <dbReference type="NCBI Taxonomy" id="1213867"/>
    <lineage>
        <taxon>Eukaryota</taxon>
        <taxon>Fungi</taxon>
        <taxon>Fungi incertae sedis</taxon>
        <taxon>Mucoromycota</taxon>
        <taxon>Glomeromycotina</taxon>
        <taxon>Glomeromycetes</taxon>
        <taxon>Diversisporales</taxon>
        <taxon>Diversisporaceae</taxon>
        <taxon>Diversispora</taxon>
    </lineage>
</organism>
<feature type="compositionally biased region" description="Polar residues" evidence="1">
    <location>
        <begin position="589"/>
        <end position="602"/>
    </location>
</feature>
<gene>
    <name evidence="3" type="ORF">DEBURN_LOCUS8433</name>
</gene>
<feature type="transmembrane region" description="Helical" evidence="2">
    <location>
        <begin position="502"/>
        <end position="524"/>
    </location>
</feature>
<dbReference type="Proteomes" id="UP000789706">
    <property type="component" value="Unassembled WGS sequence"/>
</dbReference>
<reference evidence="3" key="1">
    <citation type="submission" date="2021-06" db="EMBL/GenBank/DDBJ databases">
        <authorList>
            <person name="Kallberg Y."/>
            <person name="Tangrot J."/>
            <person name="Rosling A."/>
        </authorList>
    </citation>
    <scope>NUCLEOTIDE SEQUENCE</scope>
    <source>
        <strain evidence="3">AZ414A</strain>
    </source>
</reference>
<evidence type="ECO:0000313" key="4">
    <source>
        <dbReference type="Proteomes" id="UP000789706"/>
    </source>
</evidence>
<feature type="region of interest" description="Disordered" evidence="1">
    <location>
        <begin position="565"/>
        <end position="602"/>
    </location>
</feature>
<dbReference type="EMBL" id="CAJVPK010001237">
    <property type="protein sequence ID" value="CAG8578105.1"/>
    <property type="molecule type" value="Genomic_DNA"/>
</dbReference>